<dbReference type="PANTHER" id="PTHR43833:SF9">
    <property type="entry name" value="POTASSIUM CHANNEL PROTEIN YUGO-RELATED"/>
    <property type="match status" value="1"/>
</dbReference>
<dbReference type="SUPFAM" id="SSF81324">
    <property type="entry name" value="Voltage-gated potassium channels"/>
    <property type="match status" value="1"/>
</dbReference>
<protein>
    <submittedName>
        <fullName evidence="5">Potassium transporter TrkA</fullName>
    </submittedName>
</protein>
<dbReference type="Pfam" id="PF02080">
    <property type="entry name" value="TrkA_C"/>
    <property type="match status" value="1"/>
</dbReference>
<dbReference type="KEGG" id="dwd:DSCW_28830"/>
<dbReference type="Pfam" id="PF07885">
    <property type="entry name" value="Ion_trans_2"/>
    <property type="match status" value="1"/>
</dbReference>
<dbReference type="PANTHER" id="PTHR43833">
    <property type="entry name" value="POTASSIUM CHANNEL PROTEIN 2-RELATED-RELATED"/>
    <property type="match status" value="1"/>
</dbReference>
<dbReference type="InterPro" id="IPR003148">
    <property type="entry name" value="RCK_N"/>
</dbReference>
<feature type="domain" description="RCK N-terminal" evidence="3">
    <location>
        <begin position="111"/>
        <end position="229"/>
    </location>
</feature>
<evidence type="ECO:0000259" key="4">
    <source>
        <dbReference type="PROSITE" id="PS51202"/>
    </source>
</evidence>
<dbReference type="SUPFAM" id="SSF51735">
    <property type="entry name" value="NAD(P)-binding Rossmann-fold domains"/>
    <property type="match status" value="1"/>
</dbReference>
<dbReference type="InterPro" id="IPR036721">
    <property type="entry name" value="RCK_C_sf"/>
</dbReference>
<dbReference type="PROSITE" id="PS51202">
    <property type="entry name" value="RCK_C"/>
    <property type="match status" value="1"/>
</dbReference>
<dbReference type="EMBL" id="AP021875">
    <property type="protein sequence ID" value="BBO75466.1"/>
    <property type="molecule type" value="Genomic_DNA"/>
</dbReference>
<evidence type="ECO:0000256" key="2">
    <source>
        <dbReference type="SAM" id="Phobius"/>
    </source>
</evidence>
<gene>
    <name evidence="5" type="ORF">DSCW_28830</name>
</gene>
<feature type="transmembrane region" description="Helical" evidence="2">
    <location>
        <begin position="65"/>
        <end position="90"/>
    </location>
</feature>
<dbReference type="RefSeq" id="WP_155304387.1">
    <property type="nucleotide sequence ID" value="NZ_AP021875.1"/>
</dbReference>
<evidence type="ECO:0000313" key="5">
    <source>
        <dbReference type="EMBL" id="BBO75466.1"/>
    </source>
</evidence>
<keyword evidence="2" id="KW-0812">Transmembrane</keyword>
<feature type="domain" description="RCK C-terminal" evidence="4">
    <location>
        <begin position="252"/>
        <end position="335"/>
    </location>
</feature>
<dbReference type="Gene3D" id="1.10.287.70">
    <property type="match status" value="1"/>
</dbReference>
<keyword evidence="6" id="KW-1185">Reference proteome</keyword>
<feature type="transmembrane region" description="Helical" evidence="2">
    <location>
        <begin position="7"/>
        <end position="28"/>
    </location>
</feature>
<dbReference type="OrthoDB" id="9781411at2"/>
<organism evidence="5 6">
    <name type="scientific">Desulfosarcina widdelii</name>
    <dbReference type="NCBI Taxonomy" id="947919"/>
    <lineage>
        <taxon>Bacteria</taxon>
        <taxon>Pseudomonadati</taxon>
        <taxon>Thermodesulfobacteriota</taxon>
        <taxon>Desulfobacteria</taxon>
        <taxon>Desulfobacterales</taxon>
        <taxon>Desulfosarcinaceae</taxon>
        <taxon>Desulfosarcina</taxon>
    </lineage>
</organism>
<dbReference type="GO" id="GO:0005886">
    <property type="term" value="C:plasma membrane"/>
    <property type="evidence" value="ECO:0007669"/>
    <property type="project" value="UniProtKB-SubCell"/>
</dbReference>
<name>A0A5K7Z199_9BACT</name>
<dbReference type="InterPro" id="IPR013099">
    <property type="entry name" value="K_chnl_dom"/>
</dbReference>
<accession>A0A5K7Z199</accession>
<dbReference type="InterPro" id="IPR036291">
    <property type="entry name" value="NAD(P)-bd_dom_sf"/>
</dbReference>
<evidence type="ECO:0000256" key="1">
    <source>
        <dbReference type="ARBA" id="ARBA00004651"/>
    </source>
</evidence>
<dbReference type="Gene3D" id="3.40.50.720">
    <property type="entry name" value="NAD(P)-binding Rossmann-like Domain"/>
    <property type="match status" value="1"/>
</dbReference>
<dbReference type="GO" id="GO:0008324">
    <property type="term" value="F:monoatomic cation transmembrane transporter activity"/>
    <property type="evidence" value="ECO:0007669"/>
    <property type="project" value="InterPro"/>
</dbReference>
<dbReference type="InterPro" id="IPR050721">
    <property type="entry name" value="Trk_Ktr_HKT_K-transport"/>
</dbReference>
<proteinExistence type="predicted"/>
<dbReference type="SUPFAM" id="SSF116726">
    <property type="entry name" value="TrkA C-terminal domain-like"/>
    <property type="match status" value="1"/>
</dbReference>
<dbReference type="Pfam" id="PF02254">
    <property type="entry name" value="TrkA_N"/>
    <property type="match status" value="1"/>
</dbReference>
<dbReference type="Gene3D" id="3.30.70.1450">
    <property type="entry name" value="Regulator of K+ conductance, C-terminal domain"/>
    <property type="match status" value="1"/>
</dbReference>
<dbReference type="InterPro" id="IPR006037">
    <property type="entry name" value="RCK_C"/>
</dbReference>
<keyword evidence="2" id="KW-1133">Transmembrane helix</keyword>
<dbReference type="AlphaFoldDB" id="A0A5K7Z199"/>
<dbReference type="GO" id="GO:0006813">
    <property type="term" value="P:potassium ion transport"/>
    <property type="evidence" value="ECO:0007669"/>
    <property type="project" value="InterPro"/>
</dbReference>
<evidence type="ECO:0000259" key="3">
    <source>
        <dbReference type="PROSITE" id="PS51201"/>
    </source>
</evidence>
<comment type="subcellular location">
    <subcellularLocation>
        <location evidence="1">Cell membrane</location>
        <topology evidence="1">Multi-pass membrane protein</topology>
    </subcellularLocation>
</comment>
<dbReference type="PROSITE" id="PS51201">
    <property type="entry name" value="RCK_N"/>
    <property type="match status" value="1"/>
</dbReference>
<sequence>MGIRSRLFFAAAILVGTMLLGSTGYYLIFEGSSSYIDCLYMTVISLTTVGYGEVLGITGNVPAQIFTMLLIVFGMGVILYSISTLTAMLIEGELTGMLRRRKMERKIEAISGHYIICGGGETGFPLAEELVTSKAKVVLVEQDNAVIERSRQIKGLYHVHGDATDDKNLVAAGIERASGIAICLPSDNDNLYITMTARMLNAKARIISRMTNRRLKPKLLKAGATSVVSPNAIGALRIASEMIRPEAVEFLDNMLRSERGELRIHPIAVKKNSDLVGKPILQSGLRDRFNLLLLGVRKEGGEFEFRPPSSFIIEAGMTLIVMGDIENINLAREEL</sequence>
<keyword evidence="2" id="KW-0472">Membrane</keyword>
<dbReference type="Proteomes" id="UP000427769">
    <property type="component" value="Chromosome"/>
</dbReference>
<reference evidence="5 6" key="1">
    <citation type="submission" date="2019-11" db="EMBL/GenBank/DDBJ databases">
        <title>Comparative genomics of hydrocarbon-degrading Desulfosarcina strains.</title>
        <authorList>
            <person name="Watanabe M."/>
            <person name="Kojima H."/>
            <person name="Fukui M."/>
        </authorList>
    </citation>
    <scope>NUCLEOTIDE SEQUENCE [LARGE SCALE GENOMIC DNA]</scope>
    <source>
        <strain evidence="5 6">PP31</strain>
    </source>
</reference>
<evidence type="ECO:0000313" key="6">
    <source>
        <dbReference type="Proteomes" id="UP000427769"/>
    </source>
</evidence>